<accession>A0A0B0PHA0</accession>
<proteinExistence type="predicted"/>
<dbReference type="AlphaFoldDB" id="A0A0B0PHA0"/>
<evidence type="ECO:0000313" key="1">
    <source>
        <dbReference type="EMBL" id="KHG23799.1"/>
    </source>
</evidence>
<dbReference type="Proteomes" id="UP000032142">
    <property type="component" value="Unassembled WGS sequence"/>
</dbReference>
<sequence>MTLKNQHISVYGIPAKNHHSSSI</sequence>
<dbReference type="EMBL" id="KN426336">
    <property type="protein sequence ID" value="KHG23799.1"/>
    <property type="molecule type" value="Genomic_DNA"/>
</dbReference>
<organism evidence="1 2">
    <name type="scientific">Gossypium arboreum</name>
    <name type="common">Tree cotton</name>
    <name type="synonym">Gossypium nanking</name>
    <dbReference type="NCBI Taxonomy" id="29729"/>
    <lineage>
        <taxon>Eukaryota</taxon>
        <taxon>Viridiplantae</taxon>
        <taxon>Streptophyta</taxon>
        <taxon>Embryophyta</taxon>
        <taxon>Tracheophyta</taxon>
        <taxon>Spermatophyta</taxon>
        <taxon>Magnoliopsida</taxon>
        <taxon>eudicotyledons</taxon>
        <taxon>Gunneridae</taxon>
        <taxon>Pentapetalae</taxon>
        <taxon>rosids</taxon>
        <taxon>malvids</taxon>
        <taxon>Malvales</taxon>
        <taxon>Malvaceae</taxon>
        <taxon>Malvoideae</taxon>
        <taxon>Gossypium</taxon>
    </lineage>
</organism>
<name>A0A0B0PHA0_GOSAR</name>
<protein>
    <submittedName>
        <fullName evidence="1">Uncharacterized protein</fullName>
    </submittedName>
</protein>
<gene>
    <name evidence="1" type="ORF">F383_09439</name>
</gene>
<keyword evidence="2" id="KW-1185">Reference proteome</keyword>
<evidence type="ECO:0000313" key="2">
    <source>
        <dbReference type="Proteomes" id="UP000032142"/>
    </source>
</evidence>
<reference evidence="2" key="1">
    <citation type="submission" date="2014-09" db="EMBL/GenBank/DDBJ databases">
        <authorList>
            <person name="Mudge J."/>
            <person name="Ramaraj T."/>
            <person name="Lindquist I.E."/>
            <person name="Bharti A.K."/>
            <person name="Sundararajan A."/>
            <person name="Cameron C.T."/>
            <person name="Woodward J.E."/>
            <person name="May G.D."/>
            <person name="Brubaker C."/>
            <person name="Broadhvest J."/>
            <person name="Wilkins T.A."/>
        </authorList>
    </citation>
    <scope>NUCLEOTIDE SEQUENCE</scope>
    <source>
        <strain evidence="2">cv. AKA8401</strain>
    </source>
</reference>